<dbReference type="SUPFAM" id="SSF54695">
    <property type="entry name" value="POZ domain"/>
    <property type="match status" value="1"/>
</dbReference>
<dbReference type="CDD" id="cd18186">
    <property type="entry name" value="BTB_POZ_ZBTB_KLHL-like"/>
    <property type="match status" value="1"/>
</dbReference>
<sequence>MAVRLPFELLCEIAVNLQDAGASLVACTTVCRRWQAVFESFIYSELKVYSEDGYNGRSLCLNQFREFTSGPRTARRAWVRQLRYYIVLPFELPDWTTHQEEGYTTNNPVRQANDTAFQSAVINLFNTLETWDKIHRLPVVLVLRGRELGEEPYTTESEEVISHRDGLTRSVPVYRARFNSNGTSMLRDVSCIDKISLPKGIWAGAMMQIVRHCPELTELYMDLDRWVTPGHLEYMKLRRQAVAEGLKDISPSLRVFHFAYEYEWDWQDFVPALNVLSSSVDILSIGIQELSLSLRELQLGEVPVSLDFLWPLDEEDHSLPANKSLHWPNLEILSLSFQPFLPSGKRIVHLTPEGRDMSSYETEELERPLEGPIFKQEQFHRLFISLGYAARHMPRVRAITVALNHPEHFWFRFITTDGSISVQWEIGSCGLYMPDDQVAAAWGFQLDHLQLTDNEHTRKMEVLVISNFLNPKYSDLTIICDDQDFPAHRNIICPQSKYFEVACDGRFKEGDGQIRLDDRDPTLVKKALEFLYTGNYTYEPQEYPEMEPLSEGEIEHFAEVEGQTSMATPRTGKAYFHAQMYAQGDYFQIDAL</sequence>
<proteinExistence type="predicted"/>
<keyword evidence="3" id="KW-1185">Reference proteome</keyword>
<feature type="domain" description="BTB" evidence="1">
    <location>
        <begin position="474"/>
        <end position="540"/>
    </location>
</feature>
<dbReference type="SMART" id="SM00225">
    <property type="entry name" value="BTB"/>
    <property type="match status" value="1"/>
</dbReference>
<dbReference type="Gene3D" id="3.30.710.10">
    <property type="entry name" value="Potassium Channel Kv1.1, Chain A"/>
    <property type="match status" value="1"/>
</dbReference>
<evidence type="ECO:0000259" key="1">
    <source>
        <dbReference type="PROSITE" id="PS50097"/>
    </source>
</evidence>
<dbReference type="PANTHER" id="PTHR47843:SF5">
    <property type="entry name" value="BTB_POZ DOMAIN PROTEIN"/>
    <property type="match status" value="1"/>
</dbReference>
<reference evidence="2 3" key="1">
    <citation type="submission" date="2020-01" db="EMBL/GenBank/DDBJ databases">
        <title>Draft genome sequence of Aspergillus udagawae IFM 53868.</title>
        <authorList>
            <person name="Takahashi H."/>
            <person name="Yaguchi T."/>
        </authorList>
    </citation>
    <scope>NUCLEOTIDE SEQUENCE [LARGE SCALE GENOMIC DNA]</scope>
    <source>
        <strain evidence="2 3">IFM 53868</strain>
    </source>
</reference>
<dbReference type="PROSITE" id="PS50097">
    <property type="entry name" value="BTB"/>
    <property type="match status" value="1"/>
</dbReference>
<gene>
    <name evidence="2" type="ORF">IFM53868_09143</name>
</gene>
<dbReference type="InterPro" id="IPR000210">
    <property type="entry name" value="BTB/POZ_dom"/>
</dbReference>
<dbReference type="EMBL" id="BLKG01000153">
    <property type="protein sequence ID" value="GFF97514.1"/>
    <property type="molecule type" value="Genomic_DNA"/>
</dbReference>
<dbReference type="CDD" id="cd09917">
    <property type="entry name" value="F-box_SF"/>
    <property type="match status" value="1"/>
</dbReference>
<protein>
    <recommendedName>
        <fullName evidence="1">BTB domain-containing protein</fullName>
    </recommendedName>
</protein>
<dbReference type="Proteomes" id="UP000465266">
    <property type="component" value="Unassembled WGS sequence"/>
</dbReference>
<dbReference type="InterPro" id="IPR011333">
    <property type="entry name" value="SKP1/BTB/POZ_sf"/>
</dbReference>
<dbReference type="InterPro" id="IPR036047">
    <property type="entry name" value="F-box-like_dom_sf"/>
</dbReference>
<name>A0ABQ1BAP6_9EURO</name>
<comment type="caution">
    <text evidence="2">The sequence shown here is derived from an EMBL/GenBank/DDBJ whole genome shotgun (WGS) entry which is preliminary data.</text>
</comment>
<accession>A0ABQ1BAP6</accession>
<dbReference type="PANTHER" id="PTHR47843">
    <property type="entry name" value="BTB DOMAIN-CONTAINING PROTEIN-RELATED"/>
    <property type="match status" value="1"/>
</dbReference>
<evidence type="ECO:0000313" key="2">
    <source>
        <dbReference type="EMBL" id="GFF97514.1"/>
    </source>
</evidence>
<dbReference type="SUPFAM" id="SSF81383">
    <property type="entry name" value="F-box domain"/>
    <property type="match status" value="1"/>
</dbReference>
<organism evidence="2 3">
    <name type="scientific">Aspergillus udagawae</name>
    <dbReference type="NCBI Taxonomy" id="91492"/>
    <lineage>
        <taxon>Eukaryota</taxon>
        <taxon>Fungi</taxon>
        <taxon>Dikarya</taxon>
        <taxon>Ascomycota</taxon>
        <taxon>Pezizomycotina</taxon>
        <taxon>Eurotiomycetes</taxon>
        <taxon>Eurotiomycetidae</taxon>
        <taxon>Eurotiales</taxon>
        <taxon>Aspergillaceae</taxon>
        <taxon>Aspergillus</taxon>
        <taxon>Aspergillus subgen. Fumigati</taxon>
    </lineage>
</organism>
<evidence type="ECO:0000313" key="3">
    <source>
        <dbReference type="Proteomes" id="UP000465266"/>
    </source>
</evidence>
<dbReference type="Pfam" id="PF00651">
    <property type="entry name" value="BTB"/>
    <property type="match status" value="1"/>
</dbReference>